<feature type="region of interest" description="Disordered" evidence="1">
    <location>
        <begin position="931"/>
        <end position="1008"/>
    </location>
</feature>
<comment type="caution">
    <text evidence="2">The sequence shown here is derived from an EMBL/GenBank/DDBJ whole genome shotgun (WGS) entry which is preliminary data.</text>
</comment>
<reference evidence="2 3" key="1">
    <citation type="submission" date="2023-02" db="EMBL/GenBank/DDBJ databases">
        <title>LHISI_Scaffold_Assembly.</title>
        <authorList>
            <person name="Stuart O.P."/>
            <person name="Cleave R."/>
            <person name="Magrath M.J.L."/>
            <person name="Mikheyev A.S."/>
        </authorList>
    </citation>
    <scope>NUCLEOTIDE SEQUENCE [LARGE SCALE GENOMIC DNA]</scope>
    <source>
        <strain evidence="2">Daus_M_001</strain>
        <tissue evidence="2">Leg muscle</tissue>
    </source>
</reference>
<organism evidence="2 3">
    <name type="scientific">Dryococelus australis</name>
    <dbReference type="NCBI Taxonomy" id="614101"/>
    <lineage>
        <taxon>Eukaryota</taxon>
        <taxon>Metazoa</taxon>
        <taxon>Ecdysozoa</taxon>
        <taxon>Arthropoda</taxon>
        <taxon>Hexapoda</taxon>
        <taxon>Insecta</taxon>
        <taxon>Pterygota</taxon>
        <taxon>Neoptera</taxon>
        <taxon>Polyneoptera</taxon>
        <taxon>Phasmatodea</taxon>
        <taxon>Verophasmatodea</taxon>
        <taxon>Anareolatae</taxon>
        <taxon>Phasmatidae</taxon>
        <taxon>Eurycanthinae</taxon>
        <taxon>Dryococelus</taxon>
    </lineage>
</organism>
<evidence type="ECO:0000313" key="2">
    <source>
        <dbReference type="EMBL" id="KAJ8878096.1"/>
    </source>
</evidence>
<feature type="region of interest" description="Disordered" evidence="1">
    <location>
        <begin position="642"/>
        <end position="685"/>
    </location>
</feature>
<protein>
    <submittedName>
        <fullName evidence="2">Uncharacterized protein</fullName>
    </submittedName>
</protein>
<name>A0ABQ9H1E7_9NEOP</name>
<keyword evidence="3" id="KW-1185">Reference proteome</keyword>
<dbReference type="Proteomes" id="UP001159363">
    <property type="component" value="Chromosome 7"/>
</dbReference>
<evidence type="ECO:0000256" key="1">
    <source>
        <dbReference type="SAM" id="MobiDB-lite"/>
    </source>
</evidence>
<sequence>MNTSQLCAPVTLSSAIKSVASHPCSSHWEDGTGSVFCGGFSRNAGLVDYLRLNIFPAQEPVRGPARSPQFMDRFLISCSVLVIIRLLASHEGETSSIPGRVTPGFSQVGIMPDDAAGRRVLSRISRFPHPYIPALLHTHLISPQSAPKTAMLRAALISSLTDSLFNPSSHCVHDCGHVVQEGTGIQGLGKRETPEKTRQLAASSDMARDPRISQACSVSVARIAPAHANPDVMSRRTCPVDLVQHNERTLHSCMVQYAMRCAREVVPEVRVWVHCSPVSTCGRGRGGRAVRLLASHQGEPGSIAGRVTPGFSQVRIVPDDAAGRQVSSGISRFPPPFHSGAAPYSPHFTLVRSPRYDMFSLPYVPVRARATKCAVNRACKTPHTRTRGRAHAGGVMGAGECLQRKLGCLCRARPAGRDVTGRAGRHVHNWSTRTAHATRVMSVPHTSDRRLSISPHYGAAPGGLIREIPEKTRRPAASSGTIPSCENLVTQPGIEPDFRIWESCRTMLLVGGFPRGYPVSLALPFRRCFILRPISQDLDVKPSKSLHSLLPLLATREVTAGHRRLHLLSANVRHTWHCWQSARKMAPVHEKAQVVWCGTRVHCYGAKGIPSSLQQSIARRQEDKSMAYRVTEHRTLDSVLRRQGGGDQQGENVRRALQRSPRKSVRQASRQLTNNCPLRSSERGRSSMNTRCRSCRLQSQRISYDYTNLRVICLTDSLRICRSRFERKLQDRLDILRVTRRSHVLPVGKTLEALAADCSPCTAPDINIIHVQHVSTIMDTVRLNGSAESIKYLSSRRHVANTTRDIAKDGDSDLASDWPALGREDPLVRTQLYDRPRFNNLSRHPFSSTSSRLSPSSFFYFICLSSPPPLYRSLWSEQLLCFHHHHHRRRRHAVLIADAVPGHRRVSVGRRLTSVQSKAFHHLHLLPLMTSPRFEGGDPPPPPLPPSPTTKPTSVIKVWSSAGMKGRGKREIPEKTRLPTASSGKIPTCENPVTRPGIEPGSPWWEAN</sequence>
<gene>
    <name evidence="2" type="ORF">PR048_022563</name>
</gene>
<feature type="compositionally biased region" description="Basic residues" evidence="1">
    <location>
        <begin position="656"/>
        <end position="665"/>
    </location>
</feature>
<evidence type="ECO:0000313" key="3">
    <source>
        <dbReference type="Proteomes" id="UP001159363"/>
    </source>
</evidence>
<feature type="compositionally biased region" description="Polar residues" evidence="1">
    <location>
        <begin position="666"/>
        <end position="678"/>
    </location>
</feature>
<accession>A0ABQ9H1E7</accession>
<proteinExistence type="predicted"/>
<dbReference type="EMBL" id="JARBHB010000008">
    <property type="protein sequence ID" value="KAJ8878096.1"/>
    <property type="molecule type" value="Genomic_DNA"/>
</dbReference>
<feature type="compositionally biased region" description="Pro residues" evidence="1">
    <location>
        <begin position="938"/>
        <end position="949"/>
    </location>
</feature>